<comment type="caution">
    <text evidence="2">The sequence shown here is derived from an EMBL/GenBank/DDBJ whole genome shotgun (WGS) entry which is preliminary data.</text>
</comment>
<reference evidence="2 3" key="1">
    <citation type="submission" date="2020-09" db="EMBL/GenBank/DDBJ databases">
        <title>De no assembly of potato wild relative species, Solanum commersonii.</title>
        <authorList>
            <person name="Cho K."/>
        </authorList>
    </citation>
    <scope>NUCLEOTIDE SEQUENCE [LARGE SCALE GENOMIC DNA]</scope>
    <source>
        <strain evidence="2">LZ3.2</strain>
        <tissue evidence="2">Leaf</tissue>
    </source>
</reference>
<feature type="region of interest" description="Disordered" evidence="1">
    <location>
        <begin position="26"/>
        <end position="52"/>
    </location>
</feature>
<dbReference type="AlphaFoldDB" id="A0A9J5W5X4"/>
<gene>
    <name evidence="2" type="ORF">H5410_060761</name>
</gene>
<evidence type="ECO:0000313" key="2">
    <source>
        <dbReference type="EMBL" id="KAG5570995.1"/>
    </source>
</evidence>
<proteinExistence type="predicted"/>
<evidence type="ECO:0000256" key="1">
    <source>
        <dbReference type="SAM" id="MobiDB-lite"/>
    </source>
</evidence>
<feature type="region of interest" description="Disordered" evidence="1">
    <location>
        <begin position="164"/>
        <end position="202"/>
    </location>
</feature>
<evidence type="ECO:0000313" key="3">
    <source>
        <dbReference type="Proteomes" id="UP000824120"/>
    </source>
</evidence>
<name>A0A9J5W5X4_SOLCO</name>
<feature type="compositionally biased region" description="Low complexity" evidence="1">
    <location>
        <begin position="191"/>
        <end position="202"/>
    </location>
</feature>
<sequence length="202" mass="22669">MCHFHVMESAQDFGSTVIIYGTQRPSKDVATSSQRKSVRSGGNVPPTPAVPKGQTIRFRKLSELNLHIVSEFYVNRAPEFWSHFVKVQVVDVTFTLKVINDIVGVSKENLDYMAPLFLAPVNITRTKGTDIEFGPTLTTAEHHRRDELIMARIPEFRESVDDDIPINEERQCTSSDVEYDSDEEVDHAQAGEEANGGEAMED</sequence>
<dbReference type="EMBL" id="JACXVP010000012">
    <property type="protein sequence ID" value="KAG5570995.1"/>
    <property type="molecule type" value="Genomic_DNA"/>
</dbReference>
<organism evidence="2 3">
    <name type="scientific">Solanum commersonii</name>
    <name type="common">Commerson's wild potato</name>
    <name type="synonym">Commerson's nightshade</name>
    <dbReference type="NCBI Taxonomy" id="4109"/>
    <lineage>
        <taxon>Eukaryota</taxon>
        <taxon>Viridiplantae</taxon>
        <taxon>Streptophyta</taxon>
        <taxon>Embryophyta</taxon>
        <taxon>Tracheophyta</taxon>
        <taxon>Spermatophyta</taxon>
        <taxon>Magnoliopsida</taxon>
        <taxon>eudicotyledons</taxon>
        <taxon>Gunneridae</taxon>
        <taxon>Pentapetalae</taxon>
        <taxon>asterids</taxon>
        <taxon>lamiids</taxon>
        <taxon>Solanales</taxon>
        <taxon>Solanaceae</taxon>
        <taxon>Solanoideae</taxon>
        <taxon>Solaneae</taxon>
        <taxon>Solanum</taxon>
    </lineage>
</organism>
<dbReference type="Proteomes" id="UP000824120">
    <property type="component" value="Chromosome 12"/>
</dbReference>
<keyword evidence="3" id="KW-1185">Reference proteome</keyword>
<accession>A0A9J5W5X4</accession>
<protein>
    <submittedName>
        <fullName evidence="2">Uncharacterized protein</fullName>
    </submittedName>
</protein>